<dbReference type="EMBL" id="JH767155">
    <property type="protein sequence ID" value="EQC34361.1"/>
    <property type="molecule type" value="Genomic_DNA"/>
</dbReference>
<feature type="transmembrane region" description="Helical" evidence="2">
    <location>
        <begin position="140"/>
        <end position="164"/>
    </location>
</feature>
<feature type="region of interest" description="Disordered" evidence="1">
    <location>
        <begin position="112"/>
        <end position="135"/>
    </location>
</feature>
<organism evidence="3 4">
    <name type="scientific">Saprolegnia diclina (strain VS20)</name>
    <dbReference type="NCBI Taxonomy" id="1156394"/>
    <lineage>
        <taxon>Eukaryota</taxon>
        <taxon>Sar</taxon>
        <taxon>Stramenopiles</taxon>
        <taxon>Oomycota</taxon>
        <taxon>Saprolegniomycetes</taxon>
        <taxon>Saprolegniales</taxon>
        <taxon>Saprolegniaceae</taxon>
        <taxon>Saprolegnia</taxon>
    </lineage>
</organism>
<dbReference type="AlphaFoldDB" id="T0QHY9"/>
<protein>
    <submittedName>
        <fullName evidence="3">Uncharacterized protein</fullName>
    </submittedName>
</protein>
<dbReference type="RefSeq" id="XP_008612223.1">
    <property type="nucleotide sequence ID" value="XM_008614001.1"/>
</dbReference>
<dbReference type="GeneID" id="19948859"/>
<accession>T0QHY9</accession>
<gene>
    <name evidence="3" type="ORF">SDRG_08132</name>
</gene>
<keyword evidence="2" id="KW-0812">Transmembrane</keyword>
<feature type="compositionally biased region" description="Polar residues" evidence="1">
    <location>
        <begin position="207"/>
        <end position="221"/>
    </location>
</feature>
<reference evidence="3 4" key="1">
    <citation type="submission" date="2012-04" db="EMBL/GenBank/DDBJ databases">
        <title>The Genome Sequence of Saprolegnia declina VS20.</title>
        <authorList>
            <consortium name="The Broad Institute Genome Sequencing Platform"/>
            <person name="Russ C."/>
            <person name="Nusbaum C."/>
            <person name="Tyler B."/>
            <person name="van West P."/>
            <person name="Dieguez-Uribeondo J."/>
            <person name="de Bruijn I."/>
            <person name="Tripathy S."/>
            <person name="Jiang R."/>
            <person name="Young S.K."/>
            <person name="Zeng Q."/>
            <person name="Gargeya S."/>
            <person name="Fitzgerald M."/>
            <person name="Haas B."/>
            <person name="Abouelleil A."/>
            <person name="Alvarado L."/>
            <person name="Arachchi H.M."/>
            <person name="Berlin A."/>
            <person name="Chapman S.B."/>
            <person name="Goldberg J."/>
            <person name="Griggs A."/>
            <person name="Gujja S."/>
            <person name="Hansen M."/>
            <person name="Howarth C."/>
            <person name="Imamovic A."/>
            <person name="Larimer J."/>
            <person name="McCowen C."/>
            <person name="Montmayeur A."/>
            <person name="Murphy C."/>
            <person name="Neiman D."/>
            <person name="Pearson M."/>
            <person name="Priest M."/>
            <person name="Roberts A."/>
            <person name="Saif S."/>
            <person name="Shea T."/>
            <person name="Sisk P."/>
            <person name="Sykes S."/>
            <person name="Wortman J."/>
            <person name="Nusbaum C."/>
            <person name="Birren B."/>
        </authorList>
    </citation>
    <scope>NUCLEOTIDE SEQUENCE [LARGE SCALE GENOMIC DNA]</scope>
    <source>
        <strain evidence="3 4">VS20</strain>
    </source>
</reference>
<proteinExistence type="predicted"/>
<name>T0QHY9_SAPDV</name>
<keyword evidence="2" id="KW-1133">Transmembrane helix</keyword>
<feature type="compositionally biased region" description="Low complexity" evidence="1">
    <location>
        <begin position="119"/>
        <end position="135"/>
    </location>
</feature>
<dbReference type="InParanoid" id="T0QHY9"/>
<keyword evidence="4" id="KW-1185">Reference proteome</keyword>
<feature type="region of interest" description="Disordered" evidence="1">
    <location>
        <begin position="46"/>
        <end position="65"/>
    </location>
</feature>
<evidence type="ECO:0000256" key="1">
    <source>
        <dbReference type="SAM" id="MobiDB-lite"/>
    </source>
</evidence>
<evidence type="ECO:0000313" key="4">
    <source>
        <dbReference type="Proteomes" id="UP000030762"/>
    </source>
</evidence>
<evidence type="ECO:0000256" key="2">
    <source>
        <dbReference type="SAM" id="Phobius"/>
    </source>
</evidence>
<keyword evidence="2" id="KW-0472">Membrane</keyword>
<dbReference type="VEuPathDB" id="FungiDB:SDRG_08132"/>
<dbReference type="Proteomes" id="UP000030762">
    <property type="component" value="Unassembled WGS sequence"/>
</dbReference>
<evidence type="ECO:0000313" key="3">
    <source>
        <dbReference type="EMBL" id="EQC34361.1"/>
    </source>
</evidence>
<sequence length="238" mass="25557">MCIRTLVALDRARLPVRIPMGVGKAAVRKMRVYLTVLLAASAVRGNDNVTTTAPPPSTTPPSVITFPPRTTLPPAVVSWPPPSPSAIPFETPLSPTTSPDSVEGMPTIVVVSTERPSKQSRPNSTSSSSLSSGGQSHKTLYVLLGFGLAVFVLGMLFVLICSLYKKKMKILRLRALQHASNSRQEASDATEFARMPSPKAKRVSFEVRSTLSSEPRSSVNPGNRLPPLTAESATHHHL</sequence>
<feature type="region of interest" description="Disordered" evidence="1">
    <location>
        <begin position="179"/>
        <end position="238"/>
    </location>
</feature>